<protein>
    <submittedName>
        <fullName evidence="3">Uncharacterized protein</fullName>
    </submittedName>
</protein>
<feature type="region of interest" description="Disordered" evidence="1">
    <location>
        <begin position="114"/>
        <end position="136"/>
    </location>
</feature>
<accession>A0A1D1XX71</accession>
<feature type="transmembrane region" description="Helical" evidence="2">
    <location>
        <begin position="149"/>
        <end position="168"/>
    </location>
</feature>
<keyword evidence="2" id="KW-0472">Membrane</keyword>
<feature type="compositionally biased region" description="Polar residues" evidence="1">
    <location>
        <begin position="1"/>
        <end position="25"/>
    </location>
</feature>
<dbReference type="PANTHER" id="PTHR36804:SF1">
    <property type="entry name" value="OS04G0585600 PROTEIN"/>
    <property type="match status" value="1"/>
</dbReference>
<keyword evidence="2" id="KW-0812">Transmembrane</keyword>
<feature type="region of interest" description="Disordered" evidence="1">
    <location>
        <begin position="1"/>
        <end position="97"/>
    </location>
</feature>
<sequence>QTPGWPESAVSSQQSAGTSVPSQTETRFEVGLTVVAGTRQLPHRGPPSPKPLPSSPTSPSPPHSWRRMGASVAVSHLHPPPPPPRFSSPSPLLAHGNSSPCPIPRLLGWNPTNAWPPLRTPTTRRRGRDGYSPGREGACRAHLAEDAPFAIAIGASILSSLVLPVPSGPDDDDEDSGGGGIDSTDTRFAVMGILSLIPYFNWLSWFFAWLDTGRQRYLVYSIVYLAPYLRTNLSLSPNDSWLPITGILACIIHVQLEASIRNGDINGIPMLEETLKHLFPVKRKDVIGPGSHEDTHNEEESN</sequence>
<organism evidence="3">
    <name type="scientific">Anthurium amnicola</name>
    <dbReference type="NCBI Taxonomy" id="1678845"/>
    <lineage>
        <taxon>Eukaryota</taxon>
        <taxon>Viridiplantae</taxon>
        <taxon>Streptophyta</taxon>
        <taxon>Embryophyta</taxon>
        <taxon>Tracheophyta</taxon>
        <taxon>Spermatophyta</taxon>
        <taxon>Magnoliopsida</taxon>
        <taxon>Liliopsida</taxon>
        <taxon>Araceae</taxon>
        <taxon>Pothoideae</taxon>
        <taxon>Potheae</taxon>
        <taxon>Anthurium</taxon>
    </lineage>
</organism>
<evidence type="ECO:0000256" key="1">
    <source>
        <dbReference type="SAM" id="MobiDB-lite"/>
    </source>
</evidence>
<name>A0A1D1XX71_9ARAE</name>
<dbReference type="EMBL" id="GDJX01020958">
    <property type="protein sequence ID" value="JAT46978.1"/>
    <property type="molecule type" value="Transcribed_RNA"/>
</dbReference>
<reference evidence="3" key="1">
    <citation type="submission" date="2015-07" db="EMBL/GenBank/DDBJ databases">
        <title>Transcriptome Assembly of Anthurium amnicola.</title>
        <authorList>
            <person name="Suzuki J."/>
        </authorList>
    </citation>
    <scope>NUCLEOTIDE SEQUENCE</scope>
</reference>
<dbReference type="PANTHER" id="PTHR36804">
    <property type="entry name" value="OSJNBA0013K16.11 PROTEIN"/>
    <property type="match status" value="1"/>
</dbReference>
<dbReference type="AlphaFoldDB" id="A0A1D1XX71"/>
<evidence type="ECO:0000256" key="2">
    <source>
        <dbReference type="SAM" id="Phobius"/>
    </source>
</evidence>
<evidence type="ECO:0000313" key="3">
    <source>
        <dbReference type="EMBL" id="JAT46978.1"/>
    </source>
</evidence>
<feature type="transmembrane region" description="Helical" evidence="2">
    <location>
        <begin position="188"/>
        <end position="210"/>
    </location>
</feature>
<proteinExistence type="predicted"/>
<feature type="non-terminal residue" evidence="3">
    <location>
        <position position="1"/>
    </location>
</feature>
<gene>
    <name evidence="3" type="ORF">g.43846</name>
</gene>
<feature type="compositionally biased region" description="Pro residues" evidence="1">
    <location>
        <begin position="44"/>
        <end position="62"/>
    </location>
</feature>
<keyword evidence="2" id="KW-1133">Transmembrane helix</keyword>